<gene>
    <name evidence="1" type="ORF">MSPICULIGERA_LOCUS24584</name>
</gene>
<dbReference type="AlphaFoldDB" id="A0AA36DHQ0"/>
<dbReference type="Proteomes" id="UP001177023">
    <property type="component" value="Unassembled WGS sequence"/>
</dbReference>
<dbReference type="GO" id="GO:0003676">
    <property type="term" value="F:nucleic acid binding"/>
    <property type="evidence" value="ECO:0007669"/>
    <property type="project" value="InterPro"/>
</dbReference>
<accession>A0AA36DHQ0</accession>
<dbReference type="Gene3D" id="3.30.420.10">
    <property type="entry name" value="Ribonuclease H-like superfamily/Ribonuclease H"/>
    <property type="match status" value="1"/>
</dbReference>
<keyword evidence="2" id="KW-1185">Reference proteome</keyword>
<sequence>MLTLGHHPHHRYMFPKLFLMSFQRLFLHGAIQVVQSAFARPGFGIESEWGSAQAFKIGDDDLGMGYEICNGDDGALQSSEDEWEDSDREQSDTAAAMLEGELLDEPSAARMQQDDETLNTGFVYLAPIRSFKRHSEEIDDNDEESETLIVRKRHRSAPEVGGTATLGPEPAYQAASVKGRGKYVPLSAWSKEEKSAATLLVEDHPNISINELYEWSRRRGHLIKRSSIKAFIGRVKAGQEATRKRGSGRPLSLLDLHKEDLETAVEMNPRISSRQLAAVLGIPRTSAQLMCKQLGYHRYKMVEEELLDLPHGKPTGPGFTIWGGVAGNGKKLPLLLLEQGQTVGGREYRYFLENHIIPTAERLIGHDFIYQHDWAPGHNDSKTHQMLIAKEIRYLDRSE</sequence>
<feature type="non-terminal residue" evidence="1">
    <location>
        <position position="399"/>
    </location>
</feature>
<evidence type="ECO:0000313" key="1">
    <source>
        <dbReference type="EMBL" id="CAJ0586585.1"/>
    </source>
</evidence>
<name>A0AA36DHQ0_9BILA</name>
<dbReference type="EMBL" id="CATQJA010002709">
    <property type="protein sequence ID" value="CAJ0586585.1"/>
    <property type="molecule type" value="Genomic_DNA"/>
</dbReference>
<comment type="caution">
    <text evidence="1">The sequence shown here is derived from an EMBL/GenBank/DDBJ whole genome shotgun (WGS) entry which is preliminary data.</text>
</comment>
<dbReference type="InterPro" id="IPR036397">
    <property type="entry name" value="RNaseH_sf"/>
</dbReference>
<proteinExistence type="predicted"/>
<evidence type="ECO:0000313" key="2">
    <source>
        <dbReference type="Proteomes" id="UP001177023"/>
    </source>
</evidence>
<organism evidence="1 2">
    <name type="scientific">Mesorhabditis spiculigera</name>
    <dbReference type="NCBI Taxonomy" id="96644"/>
    <lineage>
        <taxon>Eukaryota</taxon>
        <taxon>Metazoa</taxon>
        <taxon>Ecdysozoa</taxon>
        <taxon>Nematoda</taxon>
        <taxon>Chromadorea</taxon>
        <taxon>Rhabditida</taxon>
        <taxon>Rhabditina</taxon>
        <taxon>Rhabditomorpha</taxon>
        <taxon>Rhabditoidea</taxon>
        <taxon>Rhabditidae</taxon>
        <taxon>Mesorhabditinae</taxon>
        <taxon>Mesorhabditis</taxon>
    </lineage>
</organism>
<reference evidence="1" key="1">
    <citation type="submission" date="2023-06" db="EMBL/GenBank/DDBJ databases">
        <authorList>
            <person name="Delattre M."/>
        </authorList>
    </citation>
    <scope>NUCLEOTIDE SEQUENCE</scope>
    <source>
        <strain evidence="1">AF72</strain>
    </source>
</reference>
<protein>
    <submittedName>
        <fullName evidence="1">Uncharacterized protein</fullName>
    </submittedName>
</protein>